<sequence length="190" mass="22524">MQKKYYLKKMNPTNINVKVLYNYLKQDFERQELFPQFVLKRNFKKERMEAVYLTDGQEKYGYAIYQELSAFKGIFISYLAILPKYRSNGLGGELISQLNDLSPNGMLLEVEDPEAAKGKKDYTTRLRRISFYERNGLHMNSNMKVNSFFVPLRMMDNLDKTDAYDISFYQRLYNRILGLPLGRIFIKENN</sequence>
<evidence type="ECO:0000313" key="3">
    <source>
        <dbReference type="Proteomes" id="UP000641206"/>
    </source>
</evidence>
<organism evidence="2 3">
    <name type="scientific">Oceanobacillus neutriphilus</name>
    <dbReference type="NCBI Taxonomy" id="531815"/>
    <lineage>
        <taxon>Bacteria</taxon>
        <taxon>Bacillati</taxon>
        <taxon>Bacillota</taxon>
        <taxon>Bacilli</taxon>
        <taxon>Bacillales</taxon>
        <taxon>Bacillaceae</taxon>
        <taxon>Oceanobacillus</taxon>
    </lineage>
</organism>
<evidence type="ECO:0000259" key="1">
    <source>
        <dbReference type="PROSITE" id="PS51186"/>
    </source>
</evidence>
<dbReference type="CDD" id="cd04301">
    <property type="entry name" value="NAT_SF"/>
    <property type="match status" value="1"/>
</dbReference>
<proteinExistence type="predicted"/>
<evidence type="ECO:0000313" key="2">
    <source>
        <dbReference type="EMBL" id="GGP07433.1"/>
    </source>
</evidence>
<keyword evidence="3" id="KW-1185">Reference proteome</keyword>
<comment type="caution">
    <text evidence="2">The sequence shown here is derived from an EMBL/GenBank/DDBJ whole genome shotgun (WGS) entry which is preliminary data.</text>
</comment>
<dbReference type="SUPFAM" id="SSF55729">
    <property type="entry name" value="Acyl-CoA N-acyltransferases (Nat)"/>
    <property type="match status" value="1"/>
</dbReference>
<dbReference type="RefSeq" id="WP_188732805.1">
    <property type="nucleotide sequence ID" value="NZ_BMLW01000001.1"/>
</dbReference>
<reference evidence="3" key="1">
    <citation type="journal article" date="2019" name="Int. J. Syst. Evol. Microbiol.">
        <title>The Global Catalogue of Microorganisms (GCM) 10K type strain sequencing project: providing services to taxonomists for standard genome sequencing and annotation.</title>
        <authorList>
            <consortium name="The Broad Institute Genomics Platform"/>
            <consortium name="The Broad Institute Genome Sequencing Center for Infectious Disease"/>
            <person name="Wu L."/>
            <person name="Ma J."/>
        </authorList>
    </citation>
    <scope>NUCLEOTIDE SEQUENCE [LARGE SCALE GENOMIC DNA]</scope>
    <source>
        <strain evidence="3">CGMCC 1.7693</strain>
    </source>
</reference>
<gene>
    <name evidence="2" type="ORF">GCM10011346_03400</name>
</gene>
<dbReference type="Proteomes" id="UP000641206">
    <property type="component" value="Unassembled WGS sequence"/>
</dbReference>
<dbReference type="Gene3D" id="3.40.630.30">
    <property type="match status" value="1"/>
</dbReference>
<dbReference type="EMBL" id="BMLW01000001">
    <property type="protein sequence ID" value="GGP07433.1"/>
    <property type="molecule type" value="Genomic_DNA"/>
</dbReference>
<dbReference type="InterPro" id="IPR016181">
    <property type="entry name" value="Acyl_CoA_acyltransferase"/>
</dbReference>
<dbReference type="PROSITE" id="PS51186">
    <property type="entry name" value="GNAT"/>
    <property type="match status" value="1"/>
</dbReference>
<accession>A0ABQ2NNP1</accession>
<feature type="domain" description="N-acetyltransferase" evidence="1">
    <location>
        <begin position="5"/>
        <end position="159"/>
    </location>
</feature>
<name>A0ABQ2NNP1_9BACI</name>
<protein>
    <submittedName>
        <fullName evidence="2">N-acetyltransferase</fullName>
    </submittedName>
</protein>
<dbReference type="InterPro" id="IPR000182">
    <property type="entry name" value="GNAT_dom"/>
</dbReference>